<dbReference type="Proteomes" id="UP001519887">
    <property type="component" value="Unassembled WGS sequence"/>
</dbReference>
<dbReference type="InterPro" id="IPR051912">
    <property type="entry name" value="Alkylbase_DNA_Glycosylase/TA"/>
</dbReference>
<evidence type="ECO:0000256" key="2">
    <source>
        <dbReference type="ARBA" id="ARBA00012000"/>
    </source>
</evidence>
<dbReference type="InterPro" id="IPR003265">
    <property type="entry name" value="HhH-GPD_domain"/>
</dbReference>
<dbReference type="EC" id="3.2.2.21" evidence="2"/>
<evidence type="ECO:0000256" key="3">
    <source>
        <dbReference type="ARBA" id="ARBA00022763"/>
    </source>
</evidence>
<dbReference type="Gene3D" id="3.30.310.20">
    <property type="entry name" value="DNA-3-methyladenine glycosylase AlkA, N-terminal domain"/>
    <property type="match status" value="1"/>
</dbReference>
<comment type="catalytic activity">
    <reaction evidence="1">
        <text>Hydrolysis of alkylated DNA, releasing 3-methyladenine, 3-methylguanine, 7-methylguanine and 7-methyladenine.</text>
        <dbReference type="EC" id="3.2.2.21"/>
    </reaction>
</comment>
<dbReference type="EMBL" id="JAHZIK010000477">
    <property type="protein sequence ID" value="MBW7455999.1"/>
    <property type="molecule type" value="Genomic_DNA"/>
</dbReference>
<comment type="caution">
    <text evidence="8">The sequence shown here is derived from an EMBL/GenBank/DDBJ whole genome shotgun (WGS) entry which is preliminary data.</text>
</comment>
<accession>A0ABS7C522</accession>
<dbReference type="Gene3D" id="1.10.1670.10">
    <property type="entry name" value="Helix-hairpin-Helix base-excision DNA repair enzymes (C-terminal)"/>
    <property type="match status" value="1"/>
</dbReference>
<name>A0ABS7C522_9BACL</name>
<evidence type="ECO:0000259" key="7">
    <source>
        <dbReference type="SMART" id="SM01009"/>
    </source>
</evidence>
<reference evidence="8 9" key="1">
    <citation type="submission" date="2021-07" db="EMBL/GenBank/DDBJ databases">
        <title>Paenibacillus radiodurans sp. nov., isolated from the southeastern edge of Tengger Desert.</title>
        <authorList>
            <person name="Zhang G."/>
        </authorList>
    </citation>
    <scope>NUCLEOTIDE SEQUENCE [LARGE SCALE GENOMIC DNA]</scope>
    <source>
        <strain evidence="8 9">CCM 7311</strain>
    </source>
</reference>
<evidence type="ECO:0000259" key="6">
    <source>
        <dbReference type="SMART" id="SM00478"/>
    </source>
</evidence>
<gene>
    <name evidence="8" type="ORF">K0U00_18380</name>
</gene>
<dbReference type="PANTHER" id="PTHR43003:SF12">
    <property type="entry name" value="DNA-3-METHYLADENINE GLYCOSYLASE"/>
    <property type="match status" value="1"/>
</dbReference>
<feature type="domain" description="HhH-GPD" evidence="6">
    <location>
        <begin position="140"/>
        <end position="305"/>
    </location>
</feature>
<dbReference type="Pfam" id="PF00730">
    <property type="entry name" value="HhH-GPD"/>
    <property type="match status" value="1"/>
</dbReference>
<sequence>MIKWSDHISSMLLYPPKPFSFDAALGYLSRSSKECMFAIQNGQVTRLVPVDEEHVLIRISGEENATVRIEFLGDAPLPEAHAREAVAAYVWEWFDLDSDLTPFYEMAERDPLLNRAVTEHYGLRIIGIHDLFEALCWGVMGQQINLAFAYTLKKKFVEAFGESVEWEGRSYWIFPKPSTIAGLSVDNLTPLQLTGRKSEYLIGIASLIAGGQLSREKLLELGGLQAIEKELVGIRGIGPWTANYVLMRCLRIPSAFPIADVGLHNAIKHVMQLEQKPTIAEIRQLSSAWGDWLSYSTFYLWRMID</sequence>
<dbReference type="SMART" id="SM01009">
    <property type="entry name" value="AlkA_N"/>
    <property type="match status" value="1"/>
</dbReference>
<organism evidence="8 9">
    <name type="scientific">Paenibacillus sepulcri</name>
    <dbReference type="NCBI Taxonomy" id="359917"/>
    <lineage>
        <taxon>Bacteria</taxon>
        <taxon>Bacillati</taxon>
        <taxon>Bacillota</taxon>
        <taxon>Bacilli</taxon>
        <taxon>Bacillales</taxon>
        <taxon>Paenibacillaceae</taxon>
        <taxon>Paenibacillus</taxon>
    </lineage>
</organism>
<evidence type="ECO:0000256" key="4">
    <source>
        <dbReference type="ARBA" id="ARBA00022801"/>
    </source>
</evidence>
<dbReference type="PANTHER" id="PTHR43003">
    <property type="entry name" value="DNA-3-METHYLADENINE GLYCOSYLASE"/>
    <property type="match status" value="1"/>
</dbReference>
<dbReference type="InterPro" id="IPR012904">
    <property type="entry name" value="OGG_N"/>
</dbReference>
<dbReference type="CDD" id="cd00056">
    <property type="entry name" value="ENDO3c"/>
    <property type="match status" value="1"/>
</dbReference>
<dbReference type="Pfam" id="PF07934">
    <property type="entry name" value="OGG_N"/>
    <property type="match status" value="1"/>
</dbReference>
<dbReference type="SUPFAM" id="SSF48150">
    <property type="entry name" value="DNA-glycosylase"/>
    <property type="match status" value="1"/>
</dbReference>
<dbReference type="InterPro" id="IPR037046">
    <property type="entry name" value="AlkA_N_sf"/>
</dbReference>
<evidence type="ECO:0000313" key="9">
    <source>
        <dbReference type="Proteomes" id="UP001519887"/>
    </source>
</evidence>
<protein>
    <recommendedName>
        <fullName evidence="2">DNA-3-methyladenine glycosylase II</fullName>
        <ecNumber evidence="2">3.2.2.21</ecNumber>
    </recommendedName>
</protein>
<proteinExistence type="predicted"/>
<evidence type="ECO:0000313" key="8">
    <source>
        <dbReference type="EMBL" id="MBW7455999.1"/>
    </source>
</evidence>
<evidence type="ECO:0000256" key="1">
    <source>
        <dbReference type="ARBA" id="ARBA00000086"/>
    </source>
</evidence>
<dbReference type="InterPro" id="IPR010316">
    <property type="entry name" value="AlkA_N"/>
</dbReference>
<keyword evidence="3" id="KW-0227">DNA damage</keyword>
<dbReference type="SMART" id="SM00478">
    <property type="entry name" value="ENDO3c"/>
    <property type="match status" value="1"/>
</dbReference>
<keyword evidence="4" id="KW-0378">Hydrolase</keyword>
<feature type="domain" description="DNA-3-methyladenine glycosylase AlkA N-terminal" evidence="7">
    <location>
        <begin position="10"/>
        <end position="130"/>
    </location>
</feature>
<dbReference type="InterPro" id="IPR011257">
    <property type="entry name" value="DNA_glycosylase"/>
</dbReference>
<evidence type="ECO:0000256" key="5">
    <source>
        <dbReference type="ARBA" id="ARBA00023204"/>
    </source>
</evidence>
<dbReference type="Gene3D" id="1.10.340.30">
    <property type="entry name" value="Hypothetical protein, domain 2"/>
    <property type="match status" value="1"/>
</dbReference>
<keyword evidence="5" id="KW-0234">DNA repair</keyword>
<dbReference type="InterPro" id="IPR023170">
    <property type="entry name" value="HhH_base_excis_C"/>
</dbReference>
<keyword evidence="9" id="KW-1185">Reference proteome</keyword>